<evidence type="ECO:0000256" key="1">
    <source>
        <dbReference type="ARBA" id="ARBA00004651"/>
    </source>
</evidence>
<proteinExistence type="predicted"/>
<dbReference type="PANTHER" id="PTHR30250:SF11">
    <property type="entry name" value="O-ANTIGEN TRANSPORTER-RELATED"/>
    <property type="match status" value="1"/>
</dbReference>
<evidence type="ECO:0000313" key="8">
    <source>
        <dbReference type="Proteomes" id="UP001221302"/>
    </source>
</evidence>
<sequence length="494" mass="56535">MLYKIKNTLQQTFIYSLSNIALKASGLILLPLYLRTFSVAQFGVWDLLDTSIQILAEILILGQASAIIFLNNSEEYKNQKSSALFSVFIFLTLFISILISAVEIINYSFPNLFNGELINFDYLRISSFIILLRVISNLFFSKIRADEEAKYYTALNILRIVLIISLTIFFVSIKKYGIYGALLSFLISEILIFLILLVKMIPQMKLKFNSELLRVALIFGLPLVLSSAGFMILNLSDRYIIKWLIGAKYVAIYGLGYRIAGVLNMFLILPFNLSLLPLAYKYFGKENDKRFYSKLMTYSTFFFVWGFVVLSLFSPEIIFLFAGKGNYESSFFVIPIILLSYVFSGMRLTAQLGMLLTKNTKHIAWITIAAAVLNIVLNLVFIPSFGIIAAAVNTLVSFLLFYIVTQIVSNIYYKIPFENFKLVLMILLGLLLSLPVYFFSQIKIEFILLKLLLVLLFPFVLFIFKFYEKAELEILTSKEKIVAFTKDLFSINIK</sequence>
<feature type="transmembrane region" description="Helical" evidence="6">
    <location>
        <begin position="212"/>
        <end position="235"/>
    </location>
</feature>
<keyword evidence="2" id="KW-1003">Cell membrane</keyword>
<feature type="transmembrane region" description="Helical" evidence="6">
    <location>
        <begin position="152"/>
        <end position="172"/>
    </location>
</feature>
<evidence type="ECO:0000256" key="2">
    <source>
        <dbReference type="ARBA" id="ARBA00022475"/>
    </source>
</evidence>
<feature type="transmembrane region" description="Helical" evidence="6">
    <location>
        <begin position="12"/>
        <end position="34"/>
    </location>
</feature>
<comment type="caution">
    <text evidence="7">The sequence shown here is derived from an EMBL/GenBank/DDBJ whole genome shotgun (WGS) entry which is preliminary data.</text>
</comment>
<feature type="transmembrane region" description="Helical" evidence="6">
    <location>
        <begin position="387"/>
        <end position="408"/>
    </location>
</feature>
<reference evidence="7" key="1">
    <citation type="submission" date="2023-03" db="EMBL/GenBank/DDBJ databases">
        <title>Stygiobacter electus gen. nov., sp. nov., facultatively anaerobic thermotolerant bacterium of the class Ignavibacteria from a well of Yessentuki mineral water deposit.</title>
        <authorList>
            <person name="Podosokorskaya O.A."/>
            <person name="Elcheninov A.G."/>
            <person name="Petrova N.F."/>
            <person name="Zavarzina D.G."/>
            <person name="Kublanov I.V."/>
            <person name="Merkel A.Y."/>
        </authorList>
    </citation>
    <scope>NUCLEOTIDE SEQUENCE</scope>
    <source>
        <strain evidence="7">09-Me</strain>
    </source>
</reference>
<dbReference type="GO" id="GO:0005886">
    <property type="term" value="C:plasma membrane"/>
    <property type="evidence" value="ECO:0007669"/>
    <property type="project" value="UniProtKB-SubCell"/>
</dbReference>
<feature type="transmembrane region" description="Helical" evidence="6">
    <location>
        <begin position="54"/>
        <end position="71"/>
    </location>
</feature>
<accession>A0AAE3P2N8</accession>
<feature type="transmembrane region" description="Helical" evidence="6">
    <location>
        <begin position="301"/>
        <end position="323"/>
    </location>
</feature>
<evidence type="ECO:0000256" key="3">
    <source>
        <dbReference type="ARBA" id="ARBA00022692"/>
    </source>
</evidence>
<dbReference type="Pfam" id="PF01943">
    <property type="entry name" value="Polysacc_synt"/>
    <property type="match status" value="1"/>
</dbReference>
<dbReference type="Proteomes" id="UP001221302">
    <property type="component" value="Unassembled WGS sequence"/>
</dbReference>
<feature type="transmembrane region" description="Helical" evidence="6">
    <location>
        <begin position="83"/>
        <end position="102"/>
    </location>
</feature>
<dbReference type="AlphaFoldDB" id="A0AAE3P2N8"/>
<dbReference type="InterPro" id="IPR050833">
    <property type="entry name" value="Poly_Biosynth_Transport"/>
</dbReference>
<evidence type="ECO:0000256" key="6">
    <source>
        <dbReference type="SAM" id="Phobius"/>
    </source>
</evidence>
<dbReference type="PANTHER" id="PTHR30250">
    <property type="entry name" value="PST FAMILY PREDICTED COLANIC ACID TRANSPORTER"/>
    <property type="match status" value="1"/>
</dbReference>
<dbReference type="InterPro" id="IPR002797">
    <property type="entry name" value="Polysacc_synth"/>
</dbReference>
<evidence type="ECO:0000256" key="5">
    <source>
        <dbReference type="ARBA" id="ARBA00023136"/>
    </source>
</evidence>
<feature type="transmembrane region" description="Helical" evidence="6">
    <location>
        <begin position="420"/>
        <end position="440"/>
    </location>
</feature>
<feature type="transmembrane region" description="Helical" evidence="6">
    <location>
        <begin position="362"/>
        <end position="381"/>
    </location>
</feature>
<organism evidence="7 8">
    <name type="scientific">Stygiobacter electus</name>
    <dbReference type="NCBI Taxonomy" id="3032292"/>
    <lineage>
        <taxon>Bacteria</taxon>
        <taxon>Pseudomonadati</taxon>
        <taxon>Ignavibacteriota</taxon>
        <taxon>Ignavibacteria</taxon>
        <taxon>Ignavibacteriales</taxon>
        <taxon>Melioribacteraceae</taxon>
        <taxon>Stygiobacter</taxon>
    </lineage>
</organism>
<keyword evidence="8" id="KW-1185">Reference proteome</keyword>
<gene>
    <name evidence="7" type="ORF">P0M35_07435</name>
</gene>
<name>A0AAE3P2N8_9BACT</name>
<evidence type="ECO:0000256" key="4">
    <source>
        <dbReference type="ARBA" id="ARBA00022989"/>
    </source>
</evidence>
<comment type="subcellular location">
    <subcellularLocation>
        <location evidence="1">Cell membrane</location>
        <topology evidence="1">Multi-pass membrane protein</topology>
    </subcellularLocation>
</comment>
<feature type="transmembrane region" description="Helical" evidence="6">
    <location>
        <begin position="446"/>
        <end position="467"/>
    </location>
</feature>
<feature type="transmembrane region" description="Helical" evidence="6">
    <location>
        <begin position="329"/>
        <end position="350"/>
    </location>
</feature>
<feature type="transmembrane region" description="Helical" evidence="6">
    <location>
        <begin position="255"/>
        <end position="280"/>
    </location>
</feature>
<dbReference type="EMBL" id="JARGDL010000008">
    <property type="protein sequence ID" value="MDF1611978.1"/>
    <property type="molecule type" value="Genomic_DNA"/>
</dbReference>
<dbReference type="RefSeq" id="WP_321535746.1">
    <property type="nucleotide sequence ID" value="NZ_JARGDL010000008.1"/>
</dbReference>
<keyword evidence="3 6" id="KW-0812">Transmembrane</keyword>
<evidence type="ECO:0000313" key="7">
    <source>
        <dbReference type="EMBL" id="MDF1611978.1"/>
    </source>
</evidence>
<feature type="transmembrane region" description="Helical" evidence="6">
    <location>
        <begin position="178"/>
        <end position="200"/>
    </location>
</feature>
<keyword evidence="5 6" id="KW-0472">Membrane</keyword>
<keyword evidence="4 6" id="KW-1133">Transmembrane helix</keyword>
<protein>
    <submittedName>
        <fullName evidence="7">Oligosaccharide flippase family protein</fullName>
    </submittedName>
</protein>
<feature type="transmembrane region" description="Helical" evidence="6">
    <location>
        <begin position="122"/>
        <end position="140"/>
    </location>
</feature>